<evidence type="ECO:0000256" key="1">
    <source>
        <dbReference type="ARBA" id="ARBA00005130"/>
    </source>
</evidence>
<dbReference type="PANTHER" id="PTHR43808:SF31">
    <property type="entry name" value="N-ACETYL-L-CITRULLINE DEACETYLASE"/>
    <property type="match status" value="1"/>
</dbReference>
<dbReference type="NCBIfam" id="NF009557">
    <property type="entry name" value="PRK13009.1"/>
    <property type="match status" value="1"/>
</dbReference>
<feature type="binding site" evidence="15">
    <location>
        <position position="107"/>
    </location>
    <ligand>
        <name>Zn(2+)</name>
        <dbReference type="ChEBI" id="CHEBI:29105"/>
        <label>1</label>
    </ligand>
</feature>
<comment type="caution">
    <text evidence="17">The sequence shown here is derived from an EMBL/GenBank/DDBJ whole genome shotgun (WGS) entry which is preliminary data.</text>
</comment>
<evidence type="ECO:0000256" key="12">
    <source>
        <dbReference type="ARBA" id="ARBA00023285"/>
    </source>
</evidence>
<comment type="catalytic activity">
    <reaction evidence="14 15">
        <text>N-succinyl-(2S,6S)-2,6-diaminopimelate + H2O = (2S,6S)-2,6-diaminopimelate + succinate</text>
        <dbReference type="Rhea" id="RHEA:22608"/>
        <dbReference type="ChEBI" id="CHEBI:15377"/>
        <dbReference type="ChEBI" id="CHEBI:30031"/>
        <dbReference type="ChEBI" id="CHEBI:57609"/>
        <dbReference type="ChEBI" id="CHEBI:58087"/>
        <dbReference type="EC" id="3.5.1.18"/>
    </reaction>
</comment>
<evidence type="ECO:0000256" key="9">
    <source>
        <dbReference type="ARBA" id="ARBA00022833"/>
    </source>
</evidence>
<evidence type="ECO:0000256" key="10">
    <source>
        <dbReference type="ARBA" id="ARBA00022915"/>
    </source>
</evidence>
<evidence type="ECO:0000256" key="3">
    <source>
        <dbReference type="ARBA" id="ARBA00011738"/>
    </source>
</evidence>
<reference evidence="18" key="1">
    <citation type="submission" date="2020-04" db="EMBL/GenBank/DDBJ databases">
        <title>Description of novel Gluconacetobacter.</title>
        <authorList>
            <person name="Sombolestani A."/>
        </authorList>
    </citation>
    <scope>NUCLEOTIDE SEQUENCE [LARGE SCALE GENOMIC DNA]</scope>
    <source>
        <strain evidence="18">LMG 27748</strain>
    </source>
</reference>
<dbReference type="InterPro" id="IPR011650">
    <property type="entry name" value="Peptidase_M20_dimer"/>
</dbReference>
<dbReference type="Pfam" id="PF01546">
    <property type="entry name" value="Peptidase_M20"/>
    <property type="match status" value="1"/>
</dbReference>
<name>A0ABR9YBR5_9PROT</name>
<feature type="binding site" evidence="15">
    <location>
        <position position="107"/>
    </location>
    <ligand>
        <name>Zn(2+)</name>
        <dbReference type="ChEBI" id="CHEBI:29105"/>
        <label>2</label>
    </ligand>
</feature>
<dbReference type="InterPro" id="IPR001261">
    <property type="entry name" value="ArgE/DapE_CS"/>
</dbReference>
<feature type="domain" description="Peptidase M20 dimerisation" evidence="16">
    <location>
        <begin position="182"/>
        <end position="288"/>
    </location>
</feature>
<evidence type="ECO:0000256" key="13">
    <source>
        <dbReference type="ARBA" id="ARBA00031891"/>
    </source>
</evidence>
<evidence type="ECO:0000256" key="7">
    <source>
        <dbReference type="ARBA" id="ARBA00022723"/>
    </source>
</evidence>
<dbReference type="CDD" id="cd03891">
    <property type="entry name" value="M20_DapE_proteobac"/>
    <property type="match status" value="1"/>
</dbReference>
<evidence type="ECO:0000259" key="16">
    <source>
        <dbReference type="Pfam" id="PF07687"/>
    </source>
</evidence>
<keyword evidence="7 15" id="KW-0479">Metal-binding</keyword>
<comment type="cofactor">
    <cofactor evidence="15">
        <name>Zn(2+)</name>
        <dbReference type="ChEBI" id="CHEBI:29105"/>
    </cofactor>
    <cofactor evidence="15">
        <name>Co(2+)</name>
        <dbReference type="ChEBI" id="CHEBI:48828"/>
    </cofactor>
    <text evidence="15">Binds 2 Zn(2+) or Co(2+) ions per subunit.</text>
</comment>
<evidence type="ECO:0000256" key="15">
    <source>
        <dbReference type="HAMAP-Rule" id="MF_01690"/>
    </source>
</evidence>
<keyword evidence="9 15" id="KW-0862">Zinc</keyword>
<dbReference type="Proteomes" id="UP000630952">
    <property type="component" value="Unassembled WGS sequence"/>
</dbReference>
<evidence type="ECO:0000256" key="4">
    <source>
        <dbReference type="ARBA" id="ARBA00011921"/>
    </source>
</evidence>
<dbReference type="EC" id="3.5.1.18" evidence="4 15"/>
<comment type="function">
    <text evidence="15">Catalyzes the hydrolysis of N-succinyl-L,L-diaminopimelic acid (SDAP), forming succinate and LL-2,6-diaminopimelate (DAP), an intermediate involved in the bacterial biosynthesis of lysine and meso-diaminopimelic acid, an essential component of bacterial cell walls.</text>
</comment>
<keyword evidence="12 15" id="KW-0170">Cobalt</keyword>
<feature type="binding site" evidence="15">
    <location>
        <position position="141"/>
    </location>
    <ligand>
        <name>Zn(2+)</name>
        <dbReference type="ChEBI" id="CHEBI:29105"/>
        <label>2</label>
    </ligand>
</feature>
<proteinExistence type="inferred from homology"/>
<feature type="active site" description="Proton acceptor" evidence="15">
    <location>
        <position position="140"/>
    </location>
</feature>
<dbReference type="PROSITE" id="PS00759">
    <property type="entry name" value="ARGE_DAPE_CPG2_2"/>
    <property type="match status" value="1"/>
</dbReference>
<feature type="binding site" evidence="15">
    <location>
        <position position="354"/>
    </location>
    <ligand>
        <name>Zn(2+)</name>
        <dbReference type="ChEBI" id="CHEBI:29105"/>
        <label>2</label>
    </ligand>
</feature>
<evidence type="ECO:0000256" key="14">
    <source>
        <dbReference type="ARBA" id="ARBA00051301"/>
    </source>
</evidence>
<keyword evidence="10 15" id="KW-0220">Diaminopimelate biosynthesis</keyword>
<keyword evidence="18" id="KW-1185">Reference proteome</keyword>
<dbReference type="SUPFAM" id="SSF55031">
    <property type="entry name" value="Bacterial exopeptidase dimerisation domain"/>
    <property type="match status" value="1"/>
</dbReference>
<feature type="binding site" evidence="15">
    <location>
        <position position="169"/>
    </location>
    <ligand>
        <name>Zn(2+)</name>
        <dbReference type="ChEBI" id="CHEBI:29105"/>
        <label>1</label>
    </ligand>
</feature>
<keyword evidence="8 15" id="KW-0378">Hydrolase</keyword>
<evidence type="ECO:0000256" key="2">
    <source>
        <dbReference type="ARBA" id="ARBA00006746"/>
    </source>
</evidence>
<evidence type="ECO:0000256" key="6">
    <source>
        <dbReference type="ARBA" id="ARBA00022605"/>
    </source>
</evidence>
<comment type="pathway">
    <text evidence="1 15">Amino-acid biosynthesis; L-lysine biosynthesis via DAP pathway; LL-2,6-diaminopimelate from (S)-tetrahydrodipicolinate (succinylase route): step 3/3.</text>
</comment>
<evidence type="ECO:0000313" key="17">
    <source>
        <dbReference type="EMBL" id="MBF0876088.1"/>
    </source>
</evidence>
<evidence type="ECO:0000313" key="18">
    <source>
        <dbReference type="Proteomes" id="UP000630952"/>
    </source>
</evidence>
<gene>
    <name evidence="15 17" type="primary">dapE</name>
    <name evidence="17" type="ORF">HKD21_04390</name>
</gene>
<dbReference type="InterPro" id="IPR002933">
    <property type="entry name" value="Peptidase_M20"/>
</dbReference>
<dbReference type="InterPro" id="IPR036264">
    <property type="entry name" value="Bact_exopeptidase_dim_dom"/>
</dbReference>
<protein>
    <recommendedName>
        <fullName evidence="5 15">Succinyl-diaminopimelate desuccinylase</fullName>
        <shortName evidence="15">SDAP desuccinylase</shortName>
        <ecNumber evidence="4 15">3.5.1.18</ecNumber>
    </recommendedName>
    <alternativeName>
        <fullName evidence="13 15">N-succinyl-LL-2,6-diaminoheptanedioate amidohydrolase</fullName>
    </alternativeName>
</protein>
<dbReference type="InterPro" id="IPR005941">
    <property type="entry name" value="DapE_proteobac"/>
</dbReference>
<dbReference type="NCBIfam" id="TIGR01246">
    <property type="entry name" value="dapE_proteo"/>
    <property type="match status" value="1"/>
</dbReference>
<feature type="binding site" evidence="15">
    <location>
        <position position="76"/>
    </location>
    <ligand>
        <name>Zn(2+)</name>
        <dbReference type="ChEBI" id="CHEBI:29105"/>
        <label>1</label>
    </ligand>
</feature>
<dbReference type="Pfam" id="PF07687">
    <property type="entry name" value="M20_dimer"/>
    <property type="match status" value="1"/>
</dbReference>
<dbReference type="PANTHER" id="PTHR43808">
    <property type="entry name" value="ACETYLORNITHINE DEACETYLASE"/>
    <property type="match status" value="1"/>
</dbReference>
<feature type="active site" evidence="15">
    <location>
        <position position="78"/>
    </location>
</feature>
<sequence length="381" mass="40443">MSGSHLPTDPVTLARDLLRCPSVTPADGGAQALLAGVLEGMGFETVHLPFGPAEAPTPNLYARLGTGHPTLCFAGHTDVVPPGEGWAHDPFAAVVQDGRLYGRGIADMKGGVACFVAAVARRLEQGPLKGSISLLITGDEEGPAHFGTKPVIEWLAEREELPDFCLLGEPTNPEALGDVIKIGRRGSMNAVVTVQGVQGHVAYPHLADNPVHRLLAAFSELTARELDAGSKWFDPSSLQVTSIDVGNPATNVIPAQAIGRLNIRFNDLHTGAELTAWIEDVVRRHAPSAEVQVSISGEAFLTQPGEAVTCLSDAVRHVTGRTPRLDTGGGTSDARFISRYCAVAEFGLVGATMHKRDEHVGLETLEDLTRIYLAFMEGYGL</sequence>
<organism evidence="17 18">
    <name type="scientific">Gluconobacter cerevisiae</name>
    <dbReference type="NCBI Taxonomy" id="1379734"/>
    <lineage>
        <taxon>Bacteria</taxon>
        <taxon>Pseudomonadati</taxon>
        <taxon>Pseudomonadota</taxon>
        <taxon>Alphaproteobacteria</taxon>
        <taxon>Acetobacterales</taxon>
        <taxon>Acetobacteraceae</taxon>
        <taxon>Gluconobacter</taxon>
    </lineage>
</organism>
<accession>A0ABR9YBR5</accession>
<dbReference type="EMBL" id="JABCQO010000002">
    <property type="protein sequence ID" value="MBF0876088.1"/>
    <property type="molecule type" value="Genomic_DNA"/>
</dbReference>
<keyword evidence="11 15" id="KW-0457">Lysine biosynthesis</keyword>
<dbReference type="InterPro" id="IPR050072">
    <property type="entry name" value="Peptidase_M20A"/>
</dbReference>
<evidence type="ECO:0000256" key="5">
    <source>
        <dbReference type="ARBA" id="ARBA00022391"/>
    </source>
</evidence>
<dbReference type="Gene3D" id="3.40.630.10">
    <property type="entry name" value="Zn peptidases"/>
    <property type="match status" value="2"/>
</dbReference>
<dbReference type="SUPFAM" id="SSF53187">
    <property type="entry name" value="Zn-dependent exopeptidases"/>
    <property type="match status" value="1"/>
</dbReference>
<evidence type="ECO:0000256" key="8">
    <source>
        <dbReference type="ARBA" id="ARBA00022801"/>
    </source>
</evidence>
<comment type="similarity">
    <text evidence="2 15">Belongs to the peptidase M20A family. DapE subfamily.</text>
</comment>
<comment type="subunit">
    <text evidence="3 15">Homodimer.</text>
</comment>
<dbReference type="RefSeq" id="WP_194254370.1">
    <property type="nucleotide sequence ID" value="NZ_JABCQO010000002.1"/>
</dbReference>
<reference evidence="17 18" key="2">
    <citation type="submission" date="2020-11" db="EMBL/GenBank/DDBJ databases">
        <title>Description of novel Gluconobacter species.</title>
        <authorList>
            <person name="Cleenwerck I."/>
            <person name="Cnockaert M."/>
            <person name="Borremans W."/>
            <person name="Wieme A.D."/>
            <person name="De Vuyst L."/>
            <person name="Vandamme P."/>
        </authorList>
    </citation>
    <scope>NUCLEOTIDE SEQUENCE [LARGE SCALE GENOMIC DNA]</scope>
    <source>
        <strain evidence="17 18">LMG 27748</strain>
    </source>
</reference>
<dbReference type="GO" id="GO:0009014">
    <property type="term" value="F:succinyl-diaminopimelate desuccinylase activity"/>
    <property type="evidence" value="ECO:0007669"/>
    <property type="project" value="UniProtKB-EC"/>
</dbReference>
<keyword evidence="6 15" id="KW-0028">Amino-acid biosynthesis</keyword>
<evidence type="ECO:0000256" key="11">
    <source>
        <dbReference type="ARBA" id="ARBA00023154"/>
    </source>
</evidence>
<dbReference type="HAMAP" id="MF_01690">
    <property type="entry name" value="DapE"/>
    <property type="match status" value="1"/>
</dbReference>